<dbReference type="PANTHER" id="PTHR46429">
    <property type="entry name" value="23S RRNA (GUANOSINE-2'-O-)-METHYLTRANSFERASE RLMB"/>
    <property type="match status" value="1"/>
</dbReference>
<dbReference type="EMBL" id="DTGT01000395">
    <property type="protein sequence ID" value="HGH62024.1"/>
    <property type="molecule type" value="Genomic_DNA"/>
</dbReference>
<dbReference type="InterPro" id="IPR029028">
    <property type="entry name" value="Alpha/beta_knot_MTases"/>
</dbReference>
<feature type="domain" description="RNA 2-O ribose methyltransferase substrate binding" evidence="3">
    <location>
        <begin position="21"/>
        <end position="95"/>
    </location>
</feature>
<dbReference type="InterPro" id="IPR004441">
    <property type="entry name" value="rRNA_MeTrfase_TrmH"/>
</dbReference>
<dbReference type="NCBIfam" id="TIGR00186">
    <property type="entry name" value="rRNA_methyl_3"/>
    <property type="match status" value="1"/>
</dbReference>
<dbReference type="GO" id="GO:0005829">
    <property type="term" value="C:cytosol"/>
    <property type="evidence" value="ECO:0007669"/>
    <property type="project" value="TreeGrafter"/>
</dbReference>
<protein>
    <submittedName>
        <fullName evidence="4">23S rRNA (Guanosine(2251)-2'-O)-methyltransferase RlmB</fullName>
    </submittedName>
</protein>
<dbReference type="Pfam" id="PF08032">
    <property type="entry name" value="SpoU_sub_bind"/>
    <property type="match status" value="1"/>
</dbReference>
<evidence type="ECO:0000259" key="3">
    <source>
        <dbReference type="SMART" id="SM00967"/>
    </source>
</evidence>
<organism evidence="4">
    <name type="scientific">Desulfomonile tiedjei</name>
    <dbReference type="NCBI Taxonomy" id="2358"/>
    <lineage>
        <taxon>Bacteria</taxon>
        <taxon>Pseudomonadati</taxon>
        <taxon>Thermodesulfobacteriota</taxon>
        <taxon>Desulfomonilia</taxon>
        <taxon>Desulfomonilales</taxon>
        <taxon>Desulfomonilaceae</taxon>
        <taxon>Desulfomonile</taxon>
    </lineage>
</organism>
<dbReference type="GO" id="GO:0006396">
    <property type="term" value="P:RNA processing"/>
    <property type="evidence" value="ECO:0007669"/>
    <property type="project" value="InterPro"/>
</dbReference>
<dbReference type="SMART" id="SM00967">
    <property type="entry name" value="SpoU_sub_bind"/>
    <property type="match status" value="1"/>
</dbReference>
<dbReference type="GO" id="GO:0032259">
    <property type="term" value="P:methylation"/>
    <property type="evidence" value="ECO:0007669"/>
    <property type="project" value="UniProtKB-KW"/>
</dbReference>
<reference evidence="4" key="1">
    <citation type="journal article" date="2020" name="mSystems">
        <title>Genome- and Community-Level Interaction Insights into Carbon Utilization and Element Cycling Functions of Hydrothermarchaeota in Hydrothermal Sediment.</title>
        <authorList>
            <person name="Zhou Z."/>
            <person name="Liu Y."/>
            <person name="Xu W."/>
            <person name="Pan J."/>
            <person name="Luo Z.H."/>
            <person name="Li M."/>
        </authorList>
    </citation>
    <scope>NUCLEOTIDE SEQUENCE [LARGE SCALE GENOMIC DNA]</scope>
    <source>
        <strain evidence="4">SpSt-769</strain>
    </source>
</reference>
<dbReference type="GO" id="GO:0008173">
    <property type="term" value="F:RNA methyltransferase activity"/>
    <property type="evidence" value="ECO:0007669"/>
    <property type="project" value="InterPro"/>
</dbReference>
<keyword evidence="2 4" id="KW-0808">Transferase</keyword>
<dbReference type="Gene3D" id="3.30.1330.30">
    <property type="match status" value="1"/>
</dbReference>
<dbReference type="AlphaFoldDB" id="A0A7C4ATJ4"/>
<proteinExistence type="predicted"/>
<accession>A0A7C4ATJ4</accession>
<dbReference type="CDD" id="cd18103">
    <property type="entry name" value="SpoU-like_RlmB"/>
    <property type="match status" value="1"/>
</dbReference>
<sequence>MPRRYEKRVTSKDPANSKRVILYGVHPITETVAAGKRKIRAIFLAREDAVSAELRRMISVGGGQVITVGTHELTRLCGSPNHQGVAAEVDPYPYSDLQDILGGETGAAACILALDQVQDPFNLGSIIRSAECLGAAGIALTKNNSCAVTPAVEKTSAGATAHIRIARVVNMARAIDEMKAAGFWVYGMDSKAAQNLYSLKLADKAAFVLGGEGSGLRRLVREQCDMTVSIPMQGRISSLNVSHAAAIALSEFGKRVHAGSVS</sequence>
<dbReference type="InterPro" id="IPR013123">
    <property type="entry name" value="SpoU_subst-bd"/>
</dbReference>
<evidence type="ECO:0000256" key="1">
    <source>
        <dbReference type="ARBA" id="ARBA00022603"/>
    </source>
</evidence>
<name>A0A7C4ATJ4_9BACT</name>
<dbReference type="Gene3D" id="3.40.1280.10">
    <property type="match status" value="1"/>
</dbReference>
<gene>
    <name evidence="4" type="primary">rlmB</name>
    <name evidence="4" type="ORF">ENV54_12090</name>
</gene>
<dbReference type="InterPro" id="IPR029064">
    <property type="entry name" value="Ribosomal_eL30-like_sf"/>
</dbReference>
<dbReference type="GO" id="GO:0003723">
    <property type="term" value="F:RNA binding"/>
    <property type="evidence" value="ECO:0007669"/>
    <property type="project" value="InterPro"/>
</dbReference>
<dbReference type="PANTHER" id="PTHR46429:SF1">
    <property type="entry name" value="23S RRNA (GUANOSINE-2'-O-)-METHYLTRANSFERASE RLMB"/>
    <property type="match status" value="1"/>
</dbReference>
<comment type="caution">
    <text evidence="4">The sequence shown here is derived from an EMBL/GenBank/DDBJ whole genome shotgun (WGS) entry which is preliminary data.</text>
</comment>
<dbReference type="SUPFAM" id="SSF75217">
    <property type="entry name" value="alpha/beta knot"/>
    <property type="match status" value="1"/>
</dbReference>
<dbReference type="InterPro" id="IPR029026">
    <property type="entry name" value="tRNA_m1G_MTases_N"/>
</dbReference>
<evidence type="ECO:0000256" key="2">
    <source>
        <dbReference type="ARBA" id="ARBA00022679"/>
    </source>
</evidence>
<dbReference type="Pfam" id="PF00588">
    <property type="entry name" value="SpoU_methylase"/>
    <property type="match status" value="1"/>
</dbReference>
<keyword evidence="1 4" id="KW-0489">Methyltransferase</keyword>
<dbReference type="SUPFAM" id="SSF55315">
    <property type="entry name" value="L30e-like"/>
    <property type="match status" value="1"/>
</dbReference>
<evidence type="ECO:0000313" key="4">
    <source>
        <dbReference type="EMBL" id="HGH62024.1"/>
    </source>
</evidence>
<dbReference type="InterPro" id="IPR001537">
    <property type="entry name" value="SpoU_MeTrfase"/>
</dbReference>